<dbReference type="EMBL" id="JASBWT010000002">
    <property type="protein sequence ID" value="KAJ9107333.1"/>
    <property type="molecule type" value="Genomic_DNA"/>
</dbReference>
<keyword evidence="2" id="KW-1185">Reference proteome</keyword>
<reference evidence="1" key="1">
    <citation type="submission" date="2023-04" db="EMBL/GenBank/DDBJ databases">
        <title>Draft Genome sequencing of Naganishia species isolated from polar environments using Oxford Nanopore Technology.</title>
        <authorList>
            <person name="Leo P."/>
            <person name="Venkateswaran K."/>
        </authorList>
    </citation>
    <scope>NUCLEOTIDE SEQUENCE</scope>
    <source>
        <strain evidence="1">MNA-CCFEE 5423</strain>
    </source>
</reference>
<evidence type="ECO:0000313" key="1">
    <source>
        <dbReference type="EMBL" id="KAJ9107333.1"/>
    </source>
</evidence>
<name>A0ACC2W6H8_9TREE</name>
<evidence type="ECO:0000313" key="2">
    <source>
        <dbReference type="Proteomes" id="UP001227268"/>
    </source>
</evidence>
<protein>
    <submittedName>
        <fullName evidence="1">Uncharacterized protein</fullName>
    </submittedName>
</protein>
<dbReference type="Proteomes" id="UP001227268">
    <property type="component" value="Unassembled WGS sequence"/>
</dbReference>
<gene>
    <name evidence="1" type="ORF">QFC21_000783</name>
</gene>
<proteinExistence type="predicted"/>
<organism evidence="1 2">
    <name type="scientific">Naganishia friedmannii</name>
    <dbReference type="NCBI Taxonomy" id="89922"/>
    <lineage>
        <taxon>Eukaryota</taxon>
        <taxon>Fungi</taxon>
        <taxon>Dikarya</taxon>
        <taxon>Basidiomycota</taxon>
        <taxon>Agaricomycotina</taxon>
        <taxon>Tremellomycetes</taxon>
        <taxon>Filobasidiales</taxon>
        <taxon>Filobasidiaceae</taxon>
        <taxon>Naganishia</taxon>
    </lineage>
</organism>
<comment type="caution">
    <text evidence="1">The sequence shown here is derived from an EMBL/GenBank/DDBJ whole genome shotgun (WGS) entry which is preliminary data.</text>
</comment>
<accession>A0ACC2W6H8</accession>
<sequence>MAFVVAVNLVVAVSESSLWATLAAGSISKISVALGCATGEGILGAIGAEIFEALLAQESDAPTRKGLERLGEKIVQNMEILELERHKSDVSAVAHWWADLLRTLNGLKVAGRLVDYRTIQKGVLVPYNHDLLAQISILPSIMERKCRFDIAIQRYSAMLNFPLQTSNM</sequence>